<comment type="similarity">
    <text evidence="1">Belongs to the glycosyl hydrolase 25 family.</text>
</comment>
<dbReference type="EMBL" id="FRDF01000016">
    <property type="protein sequence ID" value="SHN63264.1"/>
    <property type="molecule type" value="Genomic_DNA"/>
</dbReference>
<dbReference type="OrthoDB" id="9798192at2"/>
<name>A0A1M7SXY0_9SPHN</name>
<dbReference type="GO" id="GO:0016998">
    <property type="term" value="P:cell wall macromolecule catabolic process"/>
    <property type="evidence" value="ECO:0007669"/>
    <property type="project" value="InterPro"/>
</dbReference>
<dbReference type="PROSITE" id="PS51904">
    <property type="entry name" value="GLYCOSYL_HYDROL_F25_2"/>
    <property type="match status" value="1"/>
</dbReference>
<evidence type="ECO:0000256" key="2">
    <source>
        <dbReference type="SAM" id="Phobius"/>
    </source>
</evidence>
<keyword evidence="2" id="KW-0812">Transmembrane</keyword>
<dbReference type="Proteomes" id="UP000184391">
    <property type="component" value="Unassembled WGS sequence"/>
</dbReference>
<proteinExistence type="inferred from homology"/>
<keyword evidence="4" id="KW-1185">Reference proteome</keyword>
<dbReference type="SUPFAM" id="SSF51445">
    <property type="entry name" value="(Trans)glycosidases"/>
    <property type="match status" value="1"/>
</dbReference>
<dbReference type="Gene3D" id="3.20.20.80">
    <property type="entry name" value="Glycosidases"/>
    <property type="match status" value="1"/>
</dbReference>
<gene>
    <name evidence="3" type="ORF">SAMN02745193_02558</name>
</gene>
<protein>
    <submittedName>
        <fullName evidence="3">Lysozyme</fullName>
    </submittedName>
</protein>
<dbReference type="InterPro" id="IPR017853">
    <property type="entry name" value="GH"/>
</dbReference>
<dbReference type="AlphaFoldDB" id="A0A1M7SXY0"/>
<reference evidence="4" key="1">
    <citation type="submission" date="2016-12" db="EMBL/GenBank/DDBJ databases">
        <authorList>
            <person name="Varghese N."/>
            <person name="Submissions S."/>
        </authorList>
    </citation>
    <scope>NUCLEOTIDE SEQUENCE [LARGE SCALE GENOMIC DNA]</scope>
    <source>
        <strain evidence="4">DSM 11032</strain>
    </source>
</reference>
<sequence length="246" mass="27225">MARKRPRRTASARAVSRGGTWRWMLRGFALVGLVAFAFAAWLWWDMREWQPDEALYPEQGAVIASGAGPVRFETIRALGGAFVYLELPVTGGAADPGFAARLGAARAAGLRVGVIHPFDPCQRADRQSGDFTRQIARDPELLPPAITLVPLADGCNPNVSDAAVESELMTLINQIEMHTGKPAILRLGRAFEGRHGIATMIQRDLWLMRDRARPDYAGRPWLLWSANSQRMTQAAEEPIEWVVVQK</sequence>
<feature type="transmembrane region" description="Helical" evidence="2">
    <location>
        <begin position="21"/>
        <end position="44"/>
    </location>
</feature>
<evidence type="ECO:0000313" key="4">
    <source>
        <dbReference type="Proteomes" id="UP000184391"/>
    </source>
</evidence>
<dbReference type="GO" id="GO:0009253">
    <property type="term" value="P:peptidoglycan catabolic process"/>
    <property type="evidence" value="ECO:0007669"/>
    <property type="project" value="InterPro"/>
</dbReference>
<dbReference type="RefSeq" id="WP_072675405.1">
    <property type="nucleotide sequence ID" value="NZ_FRDF01000016.1"/>
</dbReference>
<evidence type="ECO:0000256" key="1">
    <source>
        <dbReference type="ARBA" id="ARBA00010646"/>
    </source>
</evidence>
<evidence type="ECO:0000313" key="3">
    <source>
        <dbReference type="EMBL" id="SHN63264.1"/>
    </source>
</evidence>
<dbReference type="STRING" id="198312.SAMN02745193_02558"/>
<keyword evidence="2" id="KW-1133">Transmembrane helix</keyword>
<accession>A0A1M7SXY0</accession>
<dbReference type="InterPro" id="IPR002053">
    <property type="entry name" value="Glyco_hydro_25"/>
</dbReference>
<dbReference type="GO" id="GO:0003796">
    <property type="term" value="F:lysozyme activity"/>
    <property type="evidence" value="ECO:0007669"/>
    <property type="project" value="InterPro"/>
</dbReference>
<dbReference type="CDD" id="cd00599">
    <property type="entry name" value="GH25_muramidase"/>
    <property type="match status" value="1"/>
</dbReference>
<dbReference type="Pfam" id="PF01183">
    <property type="entry name" value="Glyco_hydro_25"/>
    <property type="match status" value="1"/>
</dbReference>
<organism evidence="3 4">
    <name type="scientific">Erythrobacter sanguineus</name>
    <dbReference type="NCBI Taxonomy" id="198312"/>
    <lineage>
        <taxon>Bacteria</taxon>
        <taxon>Pseudomonadati</taxon>
        <taxon>Pseudomonadota</taxon>
        <taxon>Alphaproteobacteria</taxon>
        <taxon>Sphingomonadales</taxon>
        <taxon>Erythrobacteraceae</taxon>
        <taxon>Erythrobacter/Porphyrobacter group</taxon>
        <taxon>Erythrobacter</taxon>
    </lineage>
</organism>
<keyword evidence="2" id="KW-0472">Membrane</keyword>